<dbReference type="GO" id="GO:0003887">
    <property type="term" value="F:DNA-directed DNA polymerase activity"/>
    <property type="evidence" value="ECO:0007669"/>
    <property type="project" value="UniProtKB-KW"/>
</dbReference>
<dbReference type="InterPro" id="IPR022880">
    <property type="entry name" value="DNApol_IV"/>
</dbReference>
<keyword evidence="4" id="KW-0808">Transferase</keyword>
<keyword evidence="16" id="KW-1185">Reference proteome</keyword>
<evidence type="ECO:0000256" key="6">
    <source>
        <dbReference type="ARBA" id="ARBA00022705"/>
    </source>
</evidence>
<dbReference type="PANTHER" id="PTHR11076">
    <property type="entry name" value="DNA REPAIR POLYMERASE UMUC / TRANSFERASE FAMILY MEMBER"/>
    <property type="match status" value="1"/>
</dbReference>
<keyword evidence="10" id="KW-0239">DNA-directed DNA polymerase</keyword>
<dbReference type="GO" id="GO:0006281">
    <property type="term" value="P:DNA repair"/>
    <property type="evidence" value="ECO:0007669"/>
    <property type="project" value="UniProtKB-KW"/>
</dbReference>
<feature type="region of interest" description="Disordered" evidence="13">
    <location>
        <begin position="449"/>
        <end position="482"/>
    </location>
</feature>
<dbReference type="Proteomes" id="UP001201163">
    <property type="component" value="Unassembled WGS sequence"/>
</dbReference>
<dbReference type="PANTHER" id="PTHR11076:SF33">
    <property type="entry name" value="DNA POLYMERASE KAPPA"/>
    <property type="match status" value="1"/>
</dbReference>
<protein>
    <recommendedName>
        <fullName evidence="3">DNA polymerase kappa</fullName>
        <ecNumber evidence="2">2.7.7.7</ecNumber>
    </recommendedName>
</protein>
<keyword evidence="5" id="KW-0548">Nucleotidyltransferase</keyword>
<dbReference type="Gene3D" id="1.10.150.810">
    <property type="match status" value="2"/>
</dbReference>
<accession>A0AAD4L6V0</accession>
<gene>
    <name evidence="15" type="ORF">EDB92DRAFT_1955407</name>
</gene>
<evidence type="ECO:0000256" key="7">
    <source>
        <dbReference type="ARBA" id="ARBA00022723"/>
    </source>
</evidence>
<evidence type="ECO:0000256" key="8">
    <source>
        <dbReference type="ARBA" id="ARBA00022763"/>
    </source>
</evidence>
<keyword evidence="7" id="KW-0479">Metal-binding</keyword>
<dbReference type="FunFam" id="3.30.1490.100:FF:000004">
    <property type="entry name" value="DNA polymerase IV"/>
    <property type="match status" value="1"/>
</dbReference>
<evidence type="ECO:0000256" key="1">
    <source>
        <dbReference type="ARBA" id="ARBA00010945"/>
    </source>
</evidence>
<dbReference type="InterPro" id="IPR024728">
    <property type="entry name" value="PolY_HhH_motif"/>
</dbReference>
<dbReference type="NCBIfam" id="NF002677">
    <property type="entry name" value="PRK02406.1"/>
    <property type="match status" value="1"/>
</dbReference>
<dbReference type="CDD" id="cd03586">
    <property type="entry name" value="PolY_Pol_IV_kappa"/>
    <property type="match status" value="1"/>
</dbReference>
<organism evidence="15 16">
    <name type="scientific">Lactarius akahatsu</name>
    <dbReference type="NCBI Taxonomy" id="416441"/>
    <lineage>
        <taxon>Eukaryota</taxon>
        <taxon>Fungi</taxon>
        <taxon>Dikarya</taxon>
        <taxon>Basidiomycota</taxon>
        <taxon>Agaricomycotina</taxon>
        <taxon>Agaricomycetes</taxon>
        <taxon>Russulales</taxon>
        <taxon>Russulaceae</taxon>
        <taxon>Lactarius</taxon>
    </lineage>
</organism>
<dbReference type="FunFam" id="3.40.1170.60:FF:000014">
    <property type="entry name" value="Related to DNA polymerase kappa"/>
    <property type="match status" value="1"/>
</dbReference>
<dbReference type="HAMAP" id="MF_01113">
    <property type="entry name" value="DNApol_IV"/>
    <property type="match status" value="1"/>
</dbReference>
<comment type="similarity">
    <text evidence="1">Belongs to the DNA polymerase type-Y family.</text>
</comment>
<name>A0AAD4L6V0_9AGAM</name>
<feature type="compositionally biased region" description="Basic residues" evidence="13">
    <location>
        <begin position="600"/>
        <end position="610"/>
    </location>
</feature>
<comment type="catalytic activity">
    <reaction evidence="12">
        <text>DNA(n) + a 2'-deoxyribonucleoside 5'-triphosphate = DNA(n+1) + diphosphate</text>
        <dbReference type="Rhea" id="RHEA:22508"/>
        <dbReference type="Rhea" id="RHEA-COMP:17339"/>
        <dbReference type="Rhea" id="RHEA-COMP:17340"/>
        <dbReference type="ChEBI" id="CHEBI:33019"/>
        <dbReference type="ChEBI" id="CHEBI:61560"/>
        <dbReference type="ChEBI" id="CHEBI:173112"/>
        <dbReference type="EC" id="2.7.7.7"/>
    </reaction>
</comment>
<dbReference type="GO" id="GO:0003684">
    <property type="term" value="F:damaged DNA binding"/>
    <property type="evidence" value="ECO:0007669"/>
    <property type="project" value="InterPro"/>
</dbReference>
<dbReference type="Pfam" id="PF11799">
    <property type="entry name" value="IMS_C"/>
    <property type="match status" value="1"/>
</dbReference>
<dbReference type="Gene3D" id="3.30.1490.100">
    <property type="entry name" value="DNA polymerase, Y-family, little finger domain"/>
    <property type="match status" value="1"/>
</dbReference>
<dbReference type="PROSITE" id="PS50173">
    <property type="entry name" value="UMUC"/>
    <property type="match status" value="1"/>
</dbReference>
<dbReference type="EMBL" id="JAKELL010000181">
    <property type="protein sequence ID" value="KAH8979209.1"/>
    <property type="molecule type" value="Genomic_DNA"/>
</dbReference>
<keyword evidence="8" id="KW-0227">DNA damage</keyword>
<evidence type="ECO:0000256" key="11">
    <source>
        <dbReference type="ARBA" id="ARBA00023204"/>
    </source>
</evidence>
<dbReference type="Pfam" id="PF00817">
    <property type="entry name" value="IMS"/>
    <property type="match status" value="1"/>
</dbReference>
<dbReference type="FunFam" id="1.10.150.810:FF:000003">
    <property type="entry name" value="DNA polymerase kappa subunit"/>
    <property type="match status" value="1"/>
</dbReference>
<dbReference type="Gene3D" id="3.30.160.60">
    <property type="entry name" value="Classic Zinc Finger"/>
    <property type="match status" value="1"/>
</dbReference>
<dbReference type="AlphaFoldDB" id="A0AAD4L6V0"/>
<feature type="compositionally biased region" description="Basic and acidic residues" evidence="13">
    <location>
        <begin position="568"/>
        <end position="581"/>
    </location>
</feature>
<dbReference type="GO" id="GO:0006260">
    <property type="term" value="P:DNA replication"/>
    <property type="evidence" value="ECO:0007669"/>
    <property type="project" value="UniProtKB-KW"/>
</dbReference>
<dbReference type="SUPFAM" id="SSF100879">
    <property type="entry name" value="Lesion bypass DNA polymerase (Y-family), little finger domain"/>
    <property type="match status" value="1"/>
</dbReference>
<reference evidence="15" key="1">
    <citation type="submission" date="2022-01" db="EMBL/GenBank/DDBJ databases">
        <title>Comparative genomics reveals a dynamic genome evolution in the ectomycorrhizal milk-cap (Lactarius) mushrooms.</title>
        <authorList>
            <consortium name="DOE Joint Genome Institute"/>
            <person name="Lebreton A."/>
            <person name="Tang N."/>
            <person name="Kuo A."/>
            <person name="LaButti K."/>
            <person name="Drula E."/>
            <person name="Barry K."/>
            <person name="Clum A."/>
            <person name="Lipzen A."/>
            <person name="Mousain D."/>
            <person name="Ng V."/>
            <person name="Wang R."/>
            <person name="Wang X."/>
            <person name="Dai Y."/>
            <person name="Henrissat B."/>
            <person name="Grigoriev I.V."/>
            <person name="Guerin-Laguette A."/>
            <person name="Yu F."/>
            <person name="Martin F.M."/>
        </authorList>
    </citation>
    <scope>NUCLEOTIDE SEQUENCE</scope>
    <source>
        <strain evidence="15">QP</strain>
    </source>
</reference>
<dbReference type="GO" id="GO:0005634">
    <property type="term" value="C:nucleus"/>
    <property type="evidence" value="ECO:0007669"/>
    <property type="project" value="TreeGrafter"/>
</dbReference>
<keyword evidence="6" id="KW-0235">DNA replication</keyword>
<dbReference type="Gene3D" id="3.40.1170.60">
    <property type="match status" value="1"/>
</dbReference>
<evidence type="ECO:0000259" key="14">
    <source>
        <dbReference type="PROSITE" id="PS50173"/>
    </source>
</evidence>
<evidence type="ECO:0000313" key="15">
    <source>
        <dbReference type="EMBL" id="KAH8979209.1"/>
    </source>
</evidence>
<evidence type="ECO:0000256" key="3">
    <source>
        <dbReference type="ARBA" id="ARBA00016178"/>
    </source>
</evidence>
<evidence type="ECO:0000256" key="4">
    <source>
        <dbReference type="ARBA" id="ARBA00022679"/>
    </source>
</evidence>
<dbReference type="SUPFAM" id="SSF56672">
    <property type="entry name" value="DNA/RNA polymerases"/>
    <property type="match status" value="1"/>
</dbReference>
<evidence type="ECO:0000256" key="2">
    <source>
        <dbReference type="ARBA" id="ARBA00012417"/>
    </source>
</evidence>
<sequence>MEKPSDSSQATSLILRLAGPSTTKAGLSTEQTEINRVIADASKGSKFYENEKRKDEEVTARILRILKLRDQAVKGVDMGKVEQKVDRLLEAIEQERDLTQYIVHIDMDAFYANVELLEDPSLAGKPFGVGHGVLCTASYEARKFGVRSGMPGHIALKLCPELILVDLHMSLYSDVSKQIMAIFRQYDPNMLAASVDEAYLNITEFCERNDLEPDECVQRMRQRVFDETKLTVSAGVAANKMLAKICSDKNKPNGQFHLPHTLDAIKEFMHGLSIRKIPGVGRVKERLLESIGVKTCGDIYNCRGVLALLDKHFGLHSLLRVYLGIASNVVQPWVREERKSIGSERTFRAISEKEKILEKLEDIAAELEDDMERGGWTGRTVTLKYKLDTYEVFTRAKTFNRWVKTKSELYEAGSELLQPEWPLRIRLIGLRVTKLKDLRKKDDGIAKFFEPLPDSKSPSKSRARDSDDHDSDVKDLDSEDDLDYDMRDVEDELSITVAETSTSRRLIKPELPSSEVHLQPTMVPPEPTSAVVAGECPLCTRRFSDNDELNAHVDWCLSREAIRSAQAEGDKTERKKPESRPNKGIQEWWKAPSLEGNVQNRKRKRRKLEE</sequence>
<comment type="caution">
    <text evidence="15">The sequence shown here is derived from an EMBL/GenBank/DDBJ whole genome shotgun (WGS) entry which is preliminary data.</text>
</comment>
<feature type="compositionally biased region" description="Basic and acidic residues" evidence="13">
    <location>
        <begin position="462"/>
        <end position="476"/>
    </location>
</feature>
<dbReference type="Pfam" id="PF11798">
    <property type="entry name" value="IMS_HHH"/>
    <property type="match status" value="1"/>
</dbReference>
<dbReference type="InterPro" id="IPR043128">
    <property type="entry name" value="Rev_trsase/Diguanyl_cyclase"/>
</dbReference>
<dbReference type="InterPro" id="IPR017961">
    <property type="entry name" value="DNA_pol_Y-fam_little_finger"/>
</dbReference>
<dbReference type="GO" id="GO:0046872">
    <property type="term" value="F:metal ion binding"/>
    <property type="evidence" value="ECO:0007669"/>
    <property type="project" value="UniProtKB-KW"/>
</dbReference>
<dbReference type="Gene3D" id="3.30.70.270">
    <property type="match status" value="1"/>
</dbReference>
<evidence type="ECO:0000256" key="9">
    <source>
        <dbReference type="ARBA" id="ARBA00022842"/>
    </source>
</evidence>
<dbReference type="EC" id="2.7.7.7" evidence="2"/>
<dbReference type="InterPro" id="IPR050116">
    <property type="entry name" value="DNA_polymerase-Y"/>
</dbReference>
<dbReference type="GO" id="GO:0042276">
    <property type="term" value="P:error-prone translesion synthesis"/>
    <property type="evidence" value="ECO:0007669"/>
    <property type="project" value="TreeGrafter"/>
</dbReference>
<dbReference type="FunFam" id="3.30.70.270:FF:000014">
    <property type="entry name" value="DNA polymerase kappa subunit"/>
    <property type="match status" value="1"/>
</dbReference>
<feature type="domain" description="UmuC" evidence="14">
    <location>
        <begin position="102"/>
        <end position="281"/>
    </location>
</feature>
<dbReference type="InterPro" id="IPR043502">
    <property type="entry name" value="DNA/RNA_pol_sf"/>
</dbReference>
<evidence type="ECO:0000256" key="5">
    <source>
        <dbReference type="ARBA" id="ARBA00022695"/>
    </source>
</evidence>
<dbReference type="InterPro" id="IPR036775">
    <property type="entry name" value="DNA_pol_Y-fam_lit_finger_sf"/>
</dbReference>
<dbReference type="GO" id="GO:0070987">
    <property type="term" value="P:error-free translesion synthesis"/>
    <property type="evidence" value="ECO:0007669"/>
    <property type="project" value="UniProtKB-ARBA"/>
</dbReference>
<keyword evidence="11" id="KW-0234">DNA repair</keyword>
<dbReference type="InterPro" id="IPR001126">
    <property type="entry name" value="UmuC"/>
</dbReference>
<evidence type="ECO:0000256" key="12">
    <source>
        <dbReference type="ARBA" id="ARBA00049244"/>
    </source>
</evidence>
<evidence type="ECO:0000256" key="13">
    <source>
        <dbReference type="SAM" id="MobiDB-lite"/>
    </source>
</evidence>
<evidence type="ECO:0000313" key="16">
    <source>
        <dbReference type="Proteomes" id="UP001201163"/>
    </source>
</evidence>
<keyword evidence="9" id="KW-0460">Magnesium</keyword>
<evidence type="ECO:0000256" key="10">
    <source>
        <dbReference type="ARBA" id="ARBA00022932"/>
    </source>
</evidence>
<proteinExistence type="inferred from homology"/>
<feature type="region of interest" description="Disordered" evidence="13">
    <location>
        <begin position="564"/>
        <end position="610"/>
    </location>
</feature>